<evidence type="ECO:0000256" key="3">
    <source>
        <dbReference type="ARBA" id="ARBA00006564"/>
    </source>
</evidence>
<comment type="subcellular location">
    <subcellularLocation>
        <location evidence="2">Chromosome</location>
    </subcellularLocation>
    <subcellularLocation>
        <location evidence="1">Nucleus</location>
    </subcellularLocation>
</comment>
<dbReference type="GO" id="GO:0030527">
    <property type="term" value="F:structural constituent of chromatin"/>
    <property type="evidence" value="ECO:0007669"/>
    <property type="project" value="InterPro"/>
</dbReference>
<keyword evidence="7" id="KW-0544">Nucleosome core</keyword>
<organism evidence="9 10">
    <name type="scientific">Linum tenue</name>
    <dbReference type="NCBI Taxonomy" id="586396"/>
    <lineage>
        <taxon>Eukaryota</taxon>
        <taxon>Viridiplantae</taxon>
        <taxon>Streptophyta</taxon>
        <taxon>Embryophyta</taxon>
        <taxon>Tracheophyta</taxon>
        <taxon>Spermatophyta</taxon>
        <taxon>Magnoliopsida</taxon>
        <taxon>eudicotyledons</taxon>
        <taxon>Gunneridae</taxon>
        <taxon>Pentapetalae</taxon>
        <taxon>rosids</taxon>
        <taxon>fabids</taxon>
        <taxon>Malpighiales</taxon>
        <taxon>Linaceae</taxon>
        <taxon>Linum</taxon>
    </lineage>
</organism>
<evidence type="ECO:0008006" key="11">
    <source>
        <dbReference type="Google" id="ProtNLM"/>
    </source>
</evidence>
<protein>
    <recommendedName>
        <fullName evidence="11">Histone H4</fullName>
    </recommendedName>
</protein>
<comment type="caution">
    <text evidence="9">The sequence shown here is derived from an EMBL/GenBank/DDBJ whole genome shotgun (WGS) entry which is preliminary data.</text>
</comment>
<proteinExistence type="inferred from homology"/>
<dbReference type="GO" id="GO:0046982">
    <property type="term" value="F:protein heterodimerization activity"/>
    <property type="evidence" value="ECO:0007669"/>
    <property type="project" value="InterPro"/>
</dbReference>
<dbReference type="PANTHER" id="PTHR10484">
    <property type="entry name" value="HISTONE H4"/>
    <property type="match status" value="1"/>
</dbReference>
<evidence type="ECO:0000256" key="2">
    <source>
        <dbReference type="ARBA" id="ARBA00004286"/>
    </source>
</evidence>
<evidence type="ECO:0000313" key="9">
    <source>
        <dbReference type="EMBL" id="CAI0447239.1"/>
    </source>
</evidence>
<evidence type="ECO:0000256" key="6">
    <source>
        <dbReference type="ARBA" id="ARBA00023242"/>
    </source>
</evidence>
<evidence type="ECO:0000256" key="1">
    <source>
        <dbReference type="ARBA" id="ARBA00004123"/>
    </source>
</evidence>
<keyword evidence="6" id="KW-0539">Nucleus</keyword>
<comment type="similarity">
    <text evidence="3">Belongs to the histone H4 family.</text>
</comment>
<dbReference type="SUPFAM" id="SSF47113">
    <property type="entry name" value="Histone-fold"/>
    <property type="match status" value="1"/>
</dbReference>
<accession>A0AAV0MMB6</accession>
<reference evidence="9" key="1">
    <citation type="submission" date="2022-08" db="EMBL/GenBank/DDBJ databases">
        <authorList>
            <person name="Gutierrez-Valencia J."/>
        </authorList>
    </citation>
    <scope>NUCLEOTIDE SEQUENCE</scope>
</reference>
<name>A0AAV0MMB6_9ROSI</name>
<evidence type="ECO:0000256" key="5">
    <source>
        <dbReference type="ARBA" id="ARBA00023125"/>
    </source>
</evidence>
<dbReference type="Gene3D" id="1.10.20.10">
    <property type="entry name" value="Histone, subunit A"/>
    <property type="match status" value="1"/>
</dbReference>
<keyword evidence="4" id="KW-0158">Chromosome</keyword>
<dbReference type="GO" id="GO:0005634">
    <property type="term" value="C:nucleus"/>
    <property type="evidence" value="ECO:0007669"/>
    <property type="project" value="UniProtKB-SubCell"/>
</dbReference>
<keyword evidence="10" id="KW-1185">Reference proteome</keyword>
<dbReference type="InterPro" id="IPR001951">
    <property type="entry name" value="Histone_H4"/>
</dbReference>
<feature type="region of interest" description="Disordered" evidence="8">
    <location>
        <begin position="1"/>
        <end position="26"/>
    </location>
</feature>
<dbReference type="GO" id="GO:0003677">
    <property type="term" value="F:DNA binding"/>
    <property type="evidence" value="ECO:0007669"/>
    <property type="project" value="UniProtKB-KW"/>
</dbReference>
<dbReference type="EMBL" id="CAMGYJ010000007">
    <property type="protein sequence ID" value="CAI0447239.1"/>
    <property type="molecule type" value="Genomic_DNA"/>
</dbReference>
<dbReference type="Proteomes" id="UP001154282">
    <property type="component" value="Unassembled WGS sequence"/>
</dbReference>
<evidence type="ECO:0000256" key="7">
    <source>
        <dbReference type="ARBA" id="ARBA00023269"/>
    </source>
</evidence>
<dbReference type="GO" id="GO:0000786">
    <property type="term" value="C:nucleosome"/>
    <property type="evidence" value="ECO:0007669"/>
    <property type="project" value="UniProtKB-KW"/>
</dbReference>
<evidence type="ECO:0000256" key="8">
    <source>
        <dbReference type="SAM" id="MobiDB-lite"/>
    </source>
</evidence>
<gene>
    <name evidence="9" type="ORF">LITE_LOCUS29339</name>
</gene>
<sequence length="73" mass="8417">MSSGGKGERGWEREERSVNTRDNIHRITKPRIQDLARRGGVKRINGVIYETRDILKIFLENIIGDTVTYTENS</sequence>
<evidence type="ECO:0000313" key="10">
    <source>
        <dbReference type="Proteomes" id="UP001154282"/>
    </source>
</evidence>
<evidence type="ECO:0000256" key="4">
    <source>
        <dbReference type="ARBA" id="ARBA00022454"/>
    </source>
</evidence>
<dbReference type="AlphaFoldDB" id="A0AAV0MMB6"/>
<keyword evidence="5" id="KW-0238">DNA-binding</keyword>
<dbReference type="InterPro" id="IPR009072">
    <property type="entry name" value="Histone-fold"/>
</dbReference>